<name>Q7G202_ORYSJ</name>
<reference evidence="3" key="2">
    <citation type="journal article" date="2008" name="Nucleic Acids Res.">
        <title>The rice annotation project database (RAP-DB): 2008 update.</title>
        <authorList>
            <consortium name="The rice annotation project (RAP)"/>
        </authorList>
    </citation>
    <scope>GENOME REANNOTATION</scope>
    <source>
        <strain evidence="3">cv. Nipponbare</strain>
    </source>
</reference>
<evidence type="ECO:0000256" key="1">
    <source>
        <dbReference type="SAM" id="MobiDB-lite"/>
    </source>
</evidence>
<feature type="region of interest" description="Disordered" evidence="1">
    <location>
        <begin position="294"/>
        <end position="319"/>
    </location>
</feature>
<sequence length="319" mass="34259">MKGRFKVARVSPGCKEFISGAGWDGGAPREAGDERRLPGTGGNGDKAMPGGGGNWGFVYARSGRLPSYVRAKRGRGRVRRENGERHYRVETGAVMGDRRRGSELSGLGPGKGKMTARGVLFLRPSHASVFLELRRRTARATAGQGRQWRGSVESEAGGVERRGSAAWSVTVEEVEHASPVEPEQEAASKVGERKRLDGRRITCSASTSGGASTSGRCADVNLVPGTLVSNWYLGIKSWYLSTKRGTPRERANESISVSLEAERCHRRPPRPLLARGKTTALQHVAVAPLVDALRRPLSRSRSPTSPAASRTGSTGHTPN</sequence>
<proteinExistence type="predicted"/>
<organism evidence="2 3">
    <name type="scientific">Oryza sativa subsp. japonica</name>
    <name type="common">Rice</name>
    <dbReference type="NCBI Taxonomy" id="39947"/>
    <lineage>
        <taxon>Eukaryota</taxon>
        <taxon>Viridiplantae</taxon>
        <taxon>Streptophyta</taxon>
        <taxon>Embryophyta</taxon>
        <taxon>Tracheophyta</taxon>
        <taxon>Spermatophyta</taxon>
        <taxon>Magnoliopsida</taxon>
        <taxon>Liliopsida</taxon>
        <taxon>Poales</taxon>
        <taxon>Poaceae</taxon>
        <taxon>BOP clade</taxon>
        <taxon>Oryzoideae</taxon>
        <taxon>Oryzeae</taxon>
        <taxon>Oryzinae</taxon>
        <taxon>Oryza</taxon>
        <taxon>Oryza sativa</taxon>
    </lineage>
</organism>
<gene>
    <name evidence="2" type="ORF">OSJNBa0034L04.28</name>
</gene>
<feature type="compositionally biased region" description="Gly residues" evidence="1">
    <location>
        <begin position="39"/>
        <end position="49"/>
    </location>
</feature>
<reference evidence="3" key="1">
    <citation type="journal article" date="2005" name="Nature">
        <title>The map-based sequence of the rice genome.</title>
        <authorList>
            <consortium name="International rice genome sequencing project (IRGSP)"/>
            <person name="Matsumoto T."/>
            <person name="Wu J."/>
            <person name="Kanamori H."/>
            <person name="Katayose Y."/>
            <person name="Fujisawa M."/>
            <person name="Namiki N."/>
            <person name="Mizuno H."/>
            <person name="Yamamoto K."/>
            <person name="Antonio B.A."/>
            <person name="Baba T."/>
            <person name="Sakata K."/>
            <person name="Nagamura Y."/>
            <person name="Aoki H."/>
            <person name="Arikawa K."/>
            <person name="Arita K."/>
            <person name="Bito T."/>
            <person name="Chiden Y."/>
            <person name="Fujitsuka N."/>
            <person name="Fukunaka R."/>
            <person name="Hamada M."/>
            <person name="Harada C."/>
            <person name="Hayashi A."/>
            <person name="Hijishita S."/>
            <person name="Honda M."/>
            <person name="Hosokawa S."/>
            <person name="Ichikawa Y."/>
            <person name="Idonuma A."/>
            <person name="Iijima M."/>
            <person name="Ikeda M."/>
            <person name="Ikeno M."/>
            <person name="Ito K."/>
            <person name="Ito S."/>
            <person name="Ito T."/>
            <person name="Ito Y."/>
            <person name="Ito Y."/>
            <person name="Iwabuchi A."/>
            <person name="Kamiya K."/>
            <person name="Karasawa W."/>
            <person name="Kurita K."/>
            <person name="Katagiri S."/>
            <person name="Kikuta A."/>
            <person name="Kobayashi H."/>
            <person name="Kobayashi N."/>
            <person name="Machita K."/>
            <person name="Maehara T."/>
            <person name="Masukawa M."/>
            <person name="Mizubayashi T."/>
            <person name="Mukai Y."/>
            <person name="Nagasaki H."/>
            <person name="Nagata Y."/>
            <person name="Naito S."/>
            <person name="Nakashima M."/>
            <person name="Nakama Y."/>
            <person name="Nakamichi Y."/>
            <person name="Nakamura M."/>
            <person name="Meguro A."/>
            <person name="Negishi M."/>
            <person name="Ohta I."/>
            <person name="Ohta T."/>
            <person name="Okamoto M."/>
            <person name="Ono N."/>
            <person name="Saji S."/>
            <person name="Sakaguchi M."/>
            <person name="Sakai K."/>
            <person name="Shibata M."/>
            <person name="Shimokawa T."/>
            <person name="Song J."/>
            <person name="Takazaki Y."/>
            <person name="Terasawa K."/>
            <person name="Tsugane M."/>
            <person name="Tsuji K."/>
            <person name="Ueda S."/>
            <person name="Waki K."/>
            <person name="Yamagata H."/>
            <person name="Yamamoto M."/>
            <person name="Yamamoto S."/>
            <person name="Yamane H."/>
            <person name="Yoshiki S."/>
            <person name="Yoshihara R."/>
            <person name="Yukawa K."/>
            <person name="Zhong H."/>
            <person name="Yano M."/>
            <person name="Yuan Q."/>
            <person name="Ouyang S."/>
            <person name="Liu J."/>
            <person name="Jones K.M."/>
            <person name="Gansberger K."/>
            <person name="Moffat K."/>
            <person name="Hill J."/>
            <person name="Bera J."/>
            <person name="Fadrosh D."/>
            <person name="Jin S."/>
            <person name="Johri S."/>
            <person name="Kim M."/>
            <person name="Overton L."/>
            <person name="Reardon M."/>
            <person name="Tsitrin T."/>
            <person name="Vuong H."/>
            <person name="Weaver B."/>
            <person name="Ciecko A."/>
            <person name="Tallon L."/>
            <person name="Jackson J."/>
            <person name="Pai G."/>
            <person name="Aken S.V."/>
            <person name="Utterback T."/>
            <person name="Reidmuller S."/>
            <person name="Feldblyum T."/>
            <person name="Hsiao J."/>
            <person name="Zismann V."/>
            <person name="Iobst S."/>
            <person name="de Vazeille A.R."/>
            <person name="Buell C.R."/>
            <person name="Ying K."/>
            <person name="Li Y."/>
            <person name="Lu T."/>
            <person name="Huang Y."/>
            <person name="Zhao Q."/>
            <person name="Feng Q."/>
            <person name="Zhang L."/>
            <person name="Zhu J."/>
            <person name="Weng Q."/>
            <person name="Mu J."/>
            <person name="Lu Y."/>
            <person name="Fan D."/>
            <person name="Liu Y."/>
            <person name="Guan J."/>
            <person name="Zhang Y."/>
            <person name="Yu S."/>
            <person name="Liu X."/>
            <person name="Zhang Y."/>
            <person name="Hong G."/>
            <person name="Han B."/>
            <person name="Choisne N."/>
            <person name="Demange N."/>
            <person name="Orjeda G."/>
            <person name="Samain S."/>
            <person name="Cattolico L."/>
            <person name="Pelletier E."/>
            <person name="Couloux A."/>
            <person name="Segurens B."/>
            <person name="Wincker P."/>
            <person name="D'Hont A."/>
            <person name="Scarpelli C."/>
            <person name="Weissenbach J."/>
            <person name="Salanoubat M."/>
            <person name="Quetier F."/>
            <person name="Yu Y."/>
            <person name="Kim H.R."/>
            <person name="Rambo T."/>
            <person name="Currie J."/>
            <person name="Collura K."/>
            <person name="Luo M."/>
            <person name="Yang T."/>
            <person name="Ammiraju J.S.S."/>
            <person name="Engler F."/>
            <person name="Soderlund C."/>
            <person name="Wing R.A."/>
            <person name="Palmer L.E."/>
            <person name="de la Bastide M."/>
            <person name="Spiegel L."/>
            <person name="Nascimento L."/>
            <person name="Zutavern T."/>
            <person name="O'Shaughnessy A."/>
            <person name="Dike S."/>
            <person name="Dedhia N."/>
            <person name="Preston R."/>
            <person name="Balija V."/>
            <person name="McCombie W.R."/>
            <person name="Chow T."/>
            <person name="Chen H."/>
            <person name="Chung M."/>
            <person name="Chen C."/>
            <person name="Shaw J."/>
            <person name="Wu H."/>
            <person name="Hsiao K."/>
            <person name="Chao Y."/>
            <person name="Chu M."/>
            <person name="Cheng C."/>
            <person name="Hour A."/>
            <person name="Lee P."/>
            <person name="Lin S."/>
            <person name="Lin Y."/>
            <person name="Liou J."/>
            <person name="Liu S."/>
            <person name="Hsing Y."/>
            <person name="Raghuvanshi S."/>
            <person name="Mohanty A."/>
            <person name="Bharti A.K."/>
            <person name="Gaur A."/>
            <person name="Gupta V."/>
            <person name="Kumar D."/>
            <person name="Ravi V."/>
            <person name="Vij S."/>
            <person name="Kapur A."/>
            <person name="Khurana P."/>
            <person name="Khurana P."/>
            <person name="Khurana J.P."/>
            <person name="Tyagi A.K."/>
            <person name="Gaikwad K."/>
            <person name="Singh A."/>
            <person name="Dalal V."/>
            <person name="Srivastava S."/>
            <person name="Dixit A."/>
            <person name="Pal A.K."/>
            <person name="Ghazi I.A."/>
            <person name="Yadav M."/>
            <person name="Pandit A."/>
            <person name="Bhargava A."/>
            <person name="Sureshbabu K."/>
            <person name="Batra K."/>
            <person name="Sharma T.R."/>
            <person name="Mohapatra T."/>
            <person name="Singh N.K."/>
            <person name="Messing J."/>
            <person name="Nelson A.B."/>
            <person name="Fuks G."/>
            <person name="Kavchok S."/>
            <person name="Keizer G."/>
            <person name="Linton E."/>
            <person name="Llaca V."/>
            <person name="Song R."/>
            <person name="Tanyolac B."/>
            <person name="Young S."/>
            <person name="Ho-Il K."/>
            <person name="Hahn J.H."/>
            <person name="Sangsakoo G."/>
            <person name="Vanavichit A."/>
            <person name="de Mattos Luiz.A.T."/>
            <person name="Zimmer P.D."/>
            <person name="Malone G."/>
            <person name="Dellagostin O."/>
            <person name="de Oliveira A.C."/>
            <person name="Bevan M."/>
            <person name="Bancroft I."/>
            <person name="Minx P."/>
            <person name="Cordum H."/>
            <person name="Wilson R."/>
            <person name="Cheng Z."/>
            <person name="Jin W."/>
            <person name="Jiang J."/>
            <person name="Leong S.A."/>
            <person name="Iwama H."/>
            <person name="Gojobori T."/>
            <person name="Itoh T."/>
            <person name="Niimura Y."/>
            <person name="Fujii Y."/>
            <person name="Habara T."/>
            <person name="Sakai H."/>
            <person name="Sato Y."/>
            <person name="Wilson G."/>
            <person name="Kumar K."/>
            <person name="McCouch S."/>
            <person name="Juretic N."/>
            <person name="Hoen D."/>
            <person name="Wright S."/>
            <person name="Bruskiewich R."/>
            <person name="Bureau T."/>
            <person name="Miyao A."/>
            <person name="Hirochika H."/>
            <person name="Nishikawa T."/>
            <person name="Kadowaki K."/>
            <person name="Sugiura M."/>
            <person name="Burr B."/>
            <person name="Sasaki T."/>
        </authorList>
    </citation>
    <scope>NUCLEOTIDE SEQUENCE [LARGE SCALE GENOMIC DNA]</scope>
    <source>
        <strain evidence="3">cv. Nipponbare</strain>
    </source>
</reference>
<dbReference type="EMBL" id="AC091680">
    <property type="protein sequence ID" value="AAM12335.1"/>
    <property type="molecule type" value="Genomic_DNA"/>
</dbReference>
<feature type="region of interest" description="Disordered" evidence="1">
    <location>
        <begin position="20"/>
        <end position="49"/>
    </location>
</feature>
<dbReference type="Proteomes" id="UP000000763">
    <property type="component" value="Chromosome 10"/>
</dbReference>
<dbReference type="AlphaFoldDB" id="Q7G202"/>
<feature type="compositionally biased region" description="Low complexity" evidence="1">
    <location>
        <begin position="299"/>
        <end position="311"/>
    </location>
</feature>
<accession>Q7G202</accession>
<evidence type="ECO:0000313" key="3">
    <source>
        <dbReference type="Proteomes" id="UP000000763"/>
    </source>
</evidence>
<protein>
    <submittedName>
        <fullName evidence="2">Uncharacterized protein</fullName>
    </submittedName>
</protein>
<evidence type="ECO:0000313" key="2">
    <source>
        <dbReference type="EMBL" id="AAM12335.1"/>
    </source>
</evidence>